<comment type="caution">
    <text evidence="3">The sequence shown here is derived from an EMBL/GenBank/DDBJ whole genome shotgun (WGS) entry which is preliminary data.</text>
</comment>
<feature type="region of interest" description="Disordered" evidence="1">
    <location>
        <begin position="1"/>
        <end position="33"/>
    </location>
</feature>
<dbReference type="EMBL" id="JAPMOS010000227">
    <property type="protein sequence ID" value="KAJ4453695.1"/>
    <property type="molecule type" value="Genomic_DNA"/>
</dbReference>
<keyword evidence="4" id="KW-1185">Reference proteome</keyword>
<dbReference type="Proteomes" id="UP001141327">
    <property type="component" value="Unassembled WGS sequence"/>
</dbReference>
<evidence type="ECO:0000256" key="1">
    <source>
        <dbReference type="SAM" id="MobiDB-lite"/>
    </source>
</evidence>
<accession>A0ABQ8U8L4</accession>
<feature type="transmembrane region" description="Helical" evidence="2">
    <location>
        <begin position="125"/>
        <end position="147"/>
    </location>
</feature>
<proteinExistence type="predicted"/>
<sequence>MTHSLSELGVGGEQESQNYDSQKIKHRHAQGGMQVSQGVHIRDQGRRAWHDICGSCQGLWRQGFKRTFYAHWHHAGLEVLITGGMAALMACAHSPSCSLGQRRYGDPALASARMGLDTQMFVHSLLVRILYSLAAAMACPIITWGMLLGQRAGNPLVAAGQGFSSGGQLLVVVASALIVLFFLGWSGLSLRAHMRTLAPLIPRLLLTMLVISPMLEQIWTDRLHLVPESSTMRLMDLNPCLGPVPP</sequence>
<keyword evidence="2" id="KW-1133">Transmembrane helix</keyword>
<keyword evidence="2" id="KW-0812">Transmembrane</keyword>
<gene>
    <name evidence="3" type="ORF">PAPYR_11781</name>
</gene>
<evidence type="ECO:0000256" key="2">
    <source>
        <dbReference type="SAM" id="Phobius"/>
    </source>
</evidence>
<keyword evidence="2" id="KW-0472">Membrane</keyword>
<feature type="transmembrane region" description="Helical" evidence="2">
    <location>
        <begin position="167"/>
        <end position="188"/>
    </location>
</feature>
<reference evidence="3" key="1">
    <citation type="journal article" date="2022" name="bioRxiv">
        <title>Genomics of Preaxostyla Flagellates Illuminates Evolutionary Transitions and the Path Towards Mitochondrial Loss.</title>
        <authorList>
            <person name="Novak L.V.F."/>
            <person name="Treitli S.C."/>
            <person name="Pyrih J."/>
            <person name="Halakuc P."/>
            <person name="Pipaliya S.V."/>
            <person name="Vacek V."/>
            <person name="Brzon O."/>
            <person name="Soukal P."/>
            <person name="Eme L."/>
            <person name="Dacks J.B."/>
            <person name="Karnkowska A."/>
            <person name="Elias M."/>
            <person name="Hampl V."/>
        </authorList>
    </citation>
    <scope>NUCLEOTIDE SEQUENCE</scope>
    <source>
        <strain evidence="3">RCP-MX</strain>
    </source>
</reference>
<protein>
    <submittedName>
        <fullName evidence="3">Uncharacterized protein</fullName>
    </submittedName>
</protein>
<evidence type="ECO:0000313" key="3">
    <source>
        <dbReference type="EMBL" id="KAJ4453695.1"/>
    </source>
</evidence>
<organism evidence="3 4">
    <name type="scientific">Paratrimastix pyriformis</name>
    <dbReference type="NCBI Taxonomy" id="342808"/>
    <lineage>
        <taxon>Eukaryota</taxon>
        <taxon>Metamonada</taxon>
        <taxon>Preaxostyla</taxon>
        <taxon>Paratrimastigidae</taxon>
        <taxon>Paratrimastix</taxon>
    </lineage>
</organism>
<evidence type="ECO:0000313" key="4">
    <source>
        <dbReference type="Proteomes" id="UP001141327"/>
    </source>
</evidence>
<name>A0ABQ8U8L4_9EUKA</name>